<dbReference type="EMBL" id="CP016771">
    <property type="protein sequence ID" value="ASY13308.1"/>
    <property type="molecule type" value="Genomic_DNA"/>
</dbReference>
<dbReference type="PANTHER" id="PTHR32119:SF2">
    <property type="entry name" value="OROTIDINE 5'-PHOSPHATE DECARBOXYLASE"/>
    <property type="match status" value="1"/>
</dbReference>
<dbReference type="InterPro" id="IPR011060">
    <property type="entry name" value="RibuloseP-bd_barrel"/>
</dbReference>
<dbReference type="Gene3D" id="3.20.20.70">
    <property type="entry name" value="Aldolase class I"/>
    <property type="match status" value="1"/>
</dbReference>
<dbReference type="OrthoDB" id="9806203at2"/>
<feature type="binding site" evidence="10">
    <location>
        <position position="115"/>
    </location>
    <ligand>
        <name>substrate</name>
    </ligand>
</feature>
<organism evidence="13 14">
    <name type="scientific">Candidatus Nanopelagicus hibericus</name>
    <dbReference type="NCBI Taxonomy" id="1884915"/>
    <lineage>
        <taxon>Bacteria</taxon>
        <taxon>Bacillati</taxon>
        <taxon>Actinomycetota</taxon>
        <taxon>Actinomycetes</taxon>
        <taxon>Candidatus Nanopelagicales</taxon>
        <taxon>Candidatus Nanopelagicaceae</taxon>
        <taxon>Candidatus Nanopelagicus</taxon>
    </lineage>
</organism>
<comment type="catalytic activity">
    <reaction evidence="8 11">
        <text>orotidine 5'-phosphate + H(+) = UMP + CO2</text>
        <dbReference type="Rhea" id="RHEA:11596"/>
        <dbReference type="ChEBI" id="CHEBI:15378"/>
        <dbReference type="ChEBI" id="CHEBI:16526"/>
        <dbReference type="ChEBI" id="CHEBI:57538"/>
        <dbReference type="ChEBI" id="CHEBI:57865"/>
        <dbReference type="EC" id="4.1.1.23"/>
    </reaction>
</comment>
<feature type="active site" description="For OMPdecase activity" evidence="9">
    <location>
        <position position="65"/>
    </location>
</feature>
<evidence type="ECO:0000256" key="6">
    <source>
        <dbReference type="ARBA" id="ARBA00022975"/>
    </source>
</evidence>
<comment type="function">
    <text evidence="1">Catalyzes the decarboxylation of orotidine 5'-monophosphate (OMP) to uridine 5'-monophosphate (UMP).</text>
</comment>
<feature type="binding site" evidence="10">
    <location>
        <position position="10"/>
    </location>
    <ligand>
        <name>substrate</name>
    </ligand>
</feature>
<protein>
    <recommendedName>
        <fullName evidence="4 11">Orotidine 5'-phosphate decarboxylase</fullName>
        <ecNumber evidence="3 11">4.1.1.23</ecNumber>
    </recommendedName>
</protein>
<comment type="pathway">
    <text evidence="2 11">Pyrimidine metabolism; UMP biosynthesis via de novo pathway; UMP from orotate: step 2/2.</text>
</comment>
<evidence type="ECO:0000256" key="5">
    <source>
        <dbReference type="ARBA" id="ARBA00022793"/>
    </source>
</evidence>
<dbReference type="InterPro" id="IPR001754">
    <property type="entry name" value="OMPdeCOase_dom"/>
</dbReference>
<evidence type="ECO:0000256" key="2">
    <source>
        <dbReference type="ARBA" id="ARBA00004861"/>
    </source>
</evidence>
<feature type="binding site" evidence="10">
    <location>
        <position position="184"/>
    </location>
    <ligand>
        <name>substrate</name>
    </ligand>
</feature>
<evidence type="ECO:0000256" key="7">
    <source>
        <dbReference type="ARBA" id="ARBA00023239"/>
    </source>
</evidence>
<keyword evidence="7 11" id="KW-0456">Lyase</keyword>
<gene>
    <name evidence="13" type="ORF">B1s21160_03030</name>
</gene>
<dbReference type="InterPro" id="IPR013785">
    <property type="entry name" value="Aldolase_TIM"/>
</dbReference>
<accession>A0A249K940</accession>
<dbReference type="NCBIfam" id="TIGR01740">
    <property type="entry name" value="pyrF"/>
    <property type="match status" value="1"/>
</dbReference>
<dbReference type="RefSeq" id="WP_095672382.1">
    <property type="nucleotide sequence ID" value="NZ_CP016771.1"/>
</dbReference>
<feature type="binding site" evidence="10">
    <location>
        <position position="205"/>
    </location>
    <ligand>
        <name>substrate</name>
    </ligand>
</feature>
<dbReference type="SUPFAM" id="SSF51366">
    <property type="entry name" value="Ribulose-phoshate binding barrel"/>
    <property type="match status" value="1"/>
</dbReference>
<dbReference type="InterPro" id="IPR014732">
    <property type="entry name" value="OMPdecase"/>
</dbReference>
<dbReference type="UniPathway" id="UPA00070">
    <property type="reaction ID" value="UER00120"/>
</dbReference>
<feature type="domain" description="Orotidine 5'-phosphate decarboxylase" evidence="12">
    <location>
        <begin position="4"/>
        <end position="220"/>
    </location>
</feature>
<dbReference type="SMART" id="SM00934">
    <property type="entry name" value="OMPdecase"/>
    <property type="match status" value="1"/>
</dbReference>
<feature type="binding site" evidence="10">
    <location>
        <position position="32"/>
    </location>
    <ligand>
        <name>substrate</name>
    </ligand>
</feature>
<evidence type="ECO:0000259" key="12">
    <source>
        <dbReference type="SMART" id="SM00934"/>
    </source>
</evidence>
<evidence type="ECO:0000256" key="1">
    <source>
        <dbReference type="ARBA" id="ARBA00002356"/>
    </source>
</evidence>
<evidence type="ECO:0000256" key="8">
    <source>
        <dbReference type="ARBA" id="ARBA00049157"/>
    </source>
</evidence>
<comment type="similarity">
    <text evidence="11">Belongs to the OMP decarboxylase family.</text>
</comment>
<feature type="active site" description="For OMPdecase activity" evidence="9">
    <location>
        <position position="62"/>
    </location>
</feature>
<dbReference type="Proteomes" id="UP000217171">
    <property type="component" value="Chromosome"/>
</dbReference>
<feature type="binding site" evidence="10">
    <location>
        <position position="204"/>
    </location>
    <ligand>
        <name>substrate</name>
    </ligand>
</feature>
<dbReference type="AlphaFoldDB" id="A0A249K940"/>
<evidence type="ECO:0000256" key="11">
    <source>
        <dbReference type="RuleBase" id="RU000512"/>
    </source>
</evidence>
<evidence type="ECO:0000256" key="4">
    <source>
        <dbReference type="ARBA" id="ARBA00021923"/>
    </source>
</evidence>
<feature type="binding site" evidence="10">
    <location>
        <position position="175"/>
    </location>
    <ligand>
        <name>substrate</name>
    </ligand>
</feature>
<evidence type="ECO:0000313" key="13">
    <source>
        <dbReference type="EMBL" id="ASY13308.1"/>
    </source>
</evidence>
<keyword evidence="5 11" id="KW-0210">Decarboxylase</keyword>
<proteinExistence type="inferred from homology"/>
<dbReference type="GO" id="GO:0044205">
    <property type="term" value="P:'de novo' UMP biosynthetic process"/>
    <property type="evidence" value="ECO:0007669"/>
    <property type="project" value="UniProtKB-UniPathway"/>
</dbReference>
<dbReference type="InterPro" id="IPR018089">
    <property type="entry name" value="OMPdecase_AS"/>
</dbReference>
<dbReference type="CDD" id="cd04725">
    <property type="entry name" value="OMP_decarboxylase_like"/>
    <property type="match status" value="1"/>
</dbReference>
<dbReference type="GO" id="GO:0006207">
    <property type="term" value="P:'de novo' pyrimidine nucleobase biosynthetic process"/>
    <property type="evidence" value="ECO:0007669"/>
    <property type="project" value="InterPro"/>
</dbReference>
<keyword evidence="14" id="KW-1185">Reference proteome</keyword>
<dbReference type="PROSITE" id="PS00156">
    <property type="entry name" value="OMPDECASE"/>
    <property type="match status" value="1"/>
</dbReference>
<evidence type="ECO:0000256" key="9">
    <source>
        <dbReference type="PIRSR" id="PIRSR614732-1"/>
    </source>
</evidence>
<dbReference type="KEGG" id="nhi:B1s21160_03030"/>
<evidence type="ECO:0000256" key="3">
    <source>
        <dbReference type="ARBA" id="ARBA00012321"/>
    </source>
</evidence>
<feature type="active site" description="For OMPdecase activity" evidence="9">
    <location>
        <position position="60"/>
    </location>
</feature>
<dbReference type="PANTHER" id="PTHR32119">
    <property type="entry name" value="OROTIDINE 5'-PHOSPHATE DECARBOXYLASE"/>
    <property type="match status" value="1"/>
</dbReference>
<sequence>MKLPVILALDTKDLTQASEWIEASIDSIDHFKIGLEFYLKHGRVGIEQLRQKNDFNLFLDLKLHDIPNTVKGAVEAVSSLSPKFLSVHASGGSKMISAAKAALPNGSITAITVLTSFSEEDFSRLGMAGSISETAKNWGSISLAAGATSLVCSPFEVSQLRSIAGSAILITPGVRVEGDDVGDQARVMSPKSALAAGANFVVIGRSITGEWDGTDKKMRKKIELIAKSLE</sequence>
<name>A0A249K940_9ACTN</name>
<dbReference type="EC" id="4.1.1.23" evidence="3 11"/>
<evidence type="ECO:0000256" key="10">
    <source>
        <dbReference type="PIRSR" id="PIRSR614732-2"/>
    </source>
</evidence>
<dbReference type="GO" id="GO:0004590">
    <property type="term" value="F:orotidine-5'-phosphate decarboxylase activity"/>
    <property type="evidence" value="ECO:0007669"/>
    <property type="project" value="UniProtKB-EC"/>
</dbReference>
<dbReference type="NCBIfam" id="NF001273">
    <property type="entry name" value="PRK00230.1"/>
    <property type="match status" value="1"/>
</dbReference>
<keyword evidence="6 11" id="KW-0665">Pyrimidine biosynthesis</keyword>
<dbReference type="Pfam" id="PF00215">
    <property type="entry name" value="OMPdecase"/>
    <property type="match status" value="1"/>
</dbReference>
<evidence type="ECO:0000313" key="14">
    <source>
        <dbReference type="Proteomes" id="UP000217171"/>
    </source>
</evidence>
<reference evidence="13 14" key="1">
    <citation type="submission" date="2016-07" db="EMBL/GenBank/DDBJ databases">
        <title>High microdiversification within the ubiquitous acI lineage of Actinobacteria.</title>
        <authorList>
            <person name="Neuenschwander S.M."/>
            <person name="Salcher M."/>
            <person name="Ghai R."/>
            <person name="Pernthaler J."/>
        </authorList>
    </citation>
    <scope>NUCLEOTIDE SEQUENCE [LARGE SCALE GENOMIC DNA]</scope>
    <source>
        <strain evidence="13">MMS-21-160</strain>
    </source>
</reference>
<dbReference type="GO" id="GO:0005829">
    <property type="term" value="C:cytosol"/>
    <property type="evidence" value="ECO:0007669"/>
    <property type="project" value="TreeGrafter"/>
</dbReference>